<evidence type="ECO:0000313" key="3">
    <source>
        <dbReference type="Proteomes" id="UP001161017"/>
    </source>
</evidence>
<evidence type="ECO:0000313" key="2">
    <source>
        <dbReference type="EMBL" id="MDI1490630.1"/>
    </source>
</evidence>
<dbReference type="SMART" id="SM00148">
    <property type="entry name" value="PLCXc"/>
    <property type="match status" value="1"/>
</dbReference>
<gene>
    <name evidence="2" type="ORF">OHK93_001834</name>
</gene>
<dbReference type="CDD" id="cd08586">
    <property type="entry name" value="PI-PLCc_BcPLC_like"/>
    <property type="match status" value="1"/>
</dbReference>
<dbReference type="PROSITE" id="PS50007">
    <property type="entry name" value="PIPLC_X_DOMAIN"/>
    <property type="match status" value="1"/>
</dbReference>
<dbReference type="SUPFAM" id="SSF51695">
    <property type="entry name" value="PLC-like phosphodiesterases"/>
    <property type="match status" value="1"/>
</dbReference>
<comment type="caution">
    <text evidence="2">The sequence shown here is derived from an EMBL/GenBank/DDBJ whole genome shotgun (WGS) entry which is preliminary data.</text>
</comment>
<evidence type="ECO:0000259" key="1">
    <source>
        <dbReference type="SMART" id="SM00148"/>
    </source>
</evidence>
<proteinExistence type="predicted"/>
<dbReference type="InterPro" id="IPR017946">
    <property type="entry name" value="PLC-like_Pdiesterase_TIM-brl"/>
</dbReference>
<dbReference type="InterPro" id="IPR051057">
    <property type="entry name" value="PI-PLC_domain"/>
</dbReference>
<name>A0AA43QQA7_9LECA</name>
<dbReference type="PANTHER" id="PTHR13593">
    <property type="match status" value="1"/>
</dbReference>
<accession>A0AA43QQA7</accession>
<dbReference type="InterPro" id="IPR000909">
    <property type="entry name" value="PLipase_C_PInositol-sp_X_dom"/>
</dbReference>
<dbReference type="GO" id="GO:0008081">
    <property type="term" value="F:phosphoric diester hydrolase activity"/>
    <property type="evidence" value="ECO:0007669"/>
    <property type="project" value="InterPro"/>
</dbReference>
<feature type="domain" description="Phosphatidylinositol-specific phospholipase C X" evidence="1">
    <location>
        <begin position="40"/>
        <end position="190"/>
    </location>
</feature>
<dbReference type="Gene3D" id="3.20.20.190">
    <property type="entry name" value="Phosphatidylinositol (PI) phosphodiesterase"/>
    <property type="match status" value="1"/>
</dbReference>
<dbReference type="GO" id="GO:0006629">
    <property type="term" value="P:lipid metabolic process"/>
    <property type="evidence" value="ECO:0007669"/>
    <property type="project" value="InterPro"/>
</dbReference>
<organism evidence="2 3">
    <name type="scientific">Ramalina farinacea</name>
    <dbReference type="NCBI Taxonomy" id="258253"/>
    <lineage>
        <taxon>Eukaryota</taxon>
        <taxon>Fungi</taxon>
        <taxon>Dikarya</taxon>
        <taxon>Ascomycota</taxon>
        <taxon>Pezizomycotina</taxon>
        <taxon>Lecanoromycetes</taxon>
        <taxon>OSLEUM clade</taxon>
        <taxon>Lecanoromycetidae</taxon>
        <taxon>Lecanorales</taxon>
        <taxon>Lecanorineae</taxon>
        <taxon>Ramalinaceae</taxon>
        <taxon>Ramalina</taxon>
    </lineage>
</organism>
<protein>
    <recommendedName>
        <fullName evidence="1">Phosphatidylinositol-specific phospholipase C X domain-containing protein</fullName>
    </recommendedName>
</protein>
<keyword evidence="3" id="KW-1185">Reference proteome</keyword>
<dbReference type="Proteomes" id="UP001161017">
    <property type="component" value="Unassembled WGS sequence"/>
</dbReference>
<dbReference type="PANTHER" id="PTHR13593:SF113">
    <property type="entry name" value="SI:DKEY-266F7.9"/>
    <property type="match status" value="1"/>
</dbReference>
<reference evidence="2" key="1">
    <citation type="journal article" date="2023" name="Genome Biol. Evol.">
        <title>First Whole Genome Sequence and Flow Cytometry Genome Size Data for the Lichen-Forming Fungus Ramalina farinacea (Ascomycota).</title>
        <authorList>
            <person name="Llewellyn T."/>
            <person name="Mian S."/>
            <person name="Hill R."/>
            <person name="Leitch I.J."/>
            <person name="Gaya E."/>
        </authorList>
    </citation>
    <scope>NUCLEOTIDE SEQUENCE</scope>
    <source>
        <strain evidence="2">LIQ254RAFAR</strain>
    </source>
</reference>
<sequence>MSSEGNPDPPCKHITVYHPERHHLTIAYRDSYKSWMRSLRDDVLLSSVSIPGTHNSPTYHKALPSVRCQCVPVRKQLERGIRFLDVRVQPEYPKTRSTDAMTLVHGVFPISLTGPRHFRPLISEVLQFLEENPSETVIVSVKREGRGRSTDEDLSVIMHDHYATDLSKWFTAPRVPYLGEARGKIVLVRRFHLDEQLTHEWGGQGWGINADTWADNSPNSLCPSGDLCIQDFYEVLDTENIGRKIQYSTEHLRRAAQCVSSASSKEATAKQPFYINFLTASNFWKMGCWPDKIAAKLNPAIVEYLCLEHNRTQDGMMSGGDGSTGVVVCDWVGHQGDWDIVRCIIGMNARLEKRP</sequence>
<dbReference type="Pfam" id="PF00388">
    <property type="entry name" value="PI-PLC-X"/>
    <property type="match status" value="1"/>
</dbReference>
<dbReference type="AlphaFoldDB" id="A0AA43QQA7"/>
<dbReference type="EMBL" id="JAPUFD010000012">
    <property type="protein sequence ID" value="MDI1490630.1"/>
    <property type="molecule type" value="Genomic_DNA"/>
</dbReference>